<evidence type="ECO:0000256" key="1">
    <source>
        <dbReference type="ARBA" id="ARBA00004613"/>
    </source>
</evidence>
<evidence type="ECO:0000256" key="3">
    <source>
        <dbReference type="ARBA" id="ARBA00022559"/>
    </source>
</evidence>
<dbReference type="InterPro" id="IPR019791">
    <property type="entry name" value="Haem_peroxidase_animal"/>
</dbReference>
<dbReference type="GO" id="GO:0006979">
    <property type="term" value="P:response to oxidative stress"/>
    <property type="evidence" value="ECO:0007669"/>
    <property type="project" value="InterPro"/>
</dbReference>
<keyword evidence="7" id="KW-1185">Reference proteome</keyword>
<dbReference type="AlphaFoldDB" id="A0AAV2Q3D8"/>
<dbReference type="GO" id="GO:0005576">
    <property type="term" value="C:extracellular region"/>
    <property type="evidence" value="ECO:0007669"/>
    <property type="project" value="UniProtKB-SubCell"/>
</dbReference>
<evidence type="ECO:0000313" key="7">
    <source>
        <dbReference type="Proteomes" id="UP001497623"/>
    </source>
</evidence>
<keyword evidence="3" id="KW-0575">Peroxidase</keyword>
<reference evidence="6 7" key="1">
    <citation type="submission" date="2024-05" db="EMBL/GenBank/DDBJ databases">
        <authorList>
            <person name="Wallberg A."/>
        </authorList>
    </citation>
    <scope>NUCLEOTIDE SEQUENCE [LARGE SCALE GENOMIC DNA]</scope>
</reference>
<dbReference type="Gene3D" id="1.10.640.10">
    <property type="entry name" value="Haem peroxidase domain superfamily, animal type"/>
    <property type="match status" value="1"/>
</dbReference>
<comment type="subcellular location">
    <subcellularLocation>
        <location evidence="1">Secreted</location>
    </subcellularLocation>
</comment>
<comment type="caution">
    <text evidence="6">The sequence shown here is derived from an EMBL/GenBank/DDBJ whole genome shotgun (WGS) entry which is preliminary data.</text>
</comment>
<dbReference type="InterPro" id="IPR010255">
    <property type="entry name" value="Haem_peroxidase_sf"/>
</dbReference>
<dbReference type="SUPFAM" id="SSF48113">
    <property type="entry name" value="Heme-dependent peroxidases"/>
    <property type="match status" value="1"/>
</dbReference>
<accession>A0AAV2Q3D8</accession>
<feature type="non-terminal residue" evidence="6">
    <location>
        <position position="437"/>
    </location>
</feature>
<dbReference type="PANTHER" id="PTHR11475:SF4">
    <property type="entry name" value="CHORION PEROXIDASE"/>
    <property type="match status" value="1"/>
</dbReference>
<evidence type="ECO:0000256" key="4">
    <source>
        <dbReference type="ARBA" id="ARBA00023180"/>
    </source>
</evidence>
<keyword evidence="3" id="KW-0560">Oxidoreductase</keyword>
<keyword evidence="2" id="KW-0964">Secreted</keyword>
<dbReference type="GO" id="GO:0020037">
    <property type="term" value="F:heme binding"/>
    <property type="evidence" value="ECO:0007669"/>
    <property type="project" value="InterPro"/>
</dbReference>
<feature type="compositionally biased region" description="Basic residues" evidence="5">
    <location>
        <begin position="51"/>
        <end position="61"/>
    </location>
</feature>
<dbReference type="Pfam" id="PF03098">
    <property type="entry name" value="An_peroxidase"/>
    <property type="match status" value="1"/>
</dbReference>
<proteinExistence type="predicted"/>
<sequence>PYSVYPPQSPSVHLSPYSVFAAGDPFAPTRPSAHAHSVSKLNHATRAPKEVHHKSSSKVKHPSASYLSTLAPHHSVTPYPSAPHHLPPQPHHPFAPYIPAPYAPIPHQCSGVCLPLVACPAAYHQLSLQPYSTCQLYDRAPGVCCPPHPKKGYGVKLFEEPKIKVSIRPLSTEQLNSAARAGLWDLVERDILEKSLQERNIVVSNVRKAEYGHLQFFKTSPLAMKLGRDALTNAQTGNQLVRAFKLSKEQASFGLAKFSVKDTIISNTCPVSIKCGEKEKFYRSIDGSCNNLDNPAWGQARTPFKRILPPQYSDGLYRPRDGSDGNALPSARVVSISTVIDVDNSDKDFTLSVMQWGQFIDHDLTHTPIFRFGNESGIECCDDHGNFVDPSFRHPSCFPIEIPHDDPFFSKFRRRCMNFVRSMPAPRTACTFGYAEQ</sequence>
<evidence type="ECO:0000256" key="2">
    <source>
        <dbReference type="ARBA" id="ARBA00022525"/>
    </source>
</evidence>
<dbReference type="Proteomes" id="UP001497623">
    <property type="component" value="Unassembled WGS sequence"/>
</dbReference>
<name>A0AAV2Q3D8_MEGNR</name>
<dbReference type="PROSITE" id="PS50292">
    <property type="entry name" value="PEROXIDASE_3"/>
    <property type="match status" value="1"/>
</dbReference>
<keyword evidence="4" id="KW-0325">Glycoprotein</keyword>
<dbReference type="GO" id="GO:0004601">
    <property type="term" value="F:peroxidase activity"/>
    <property type="evidence" value="ECO:0007669"/>
    <property type="project" value="UniProtKB-KW"/>
</dbReference>
<organism evidence="6 7">
    <name type="scientific">Meganyctiphanes norvegica</name>
    <name type="common">Northern krill</name>
    <name type="synonym">Thysanopoda norvegica</name>
    <dbReference type="NCBI Taxonomy" id="48144"/>
    <lineage>
        <taxon>Eukaryota</taxon>
        <taxon>Metazoa</taxon>
        <taxon>Ecdysozoa</taxon>
        <taxon>Arthropoda</taxon>
        <taxon>Crustacea</taxon>
        <taxon>Multicrustacea</taxon>
        <taxon>Malacostraca</taxon>
        <taxon>Eumalacostraca</taxon>
        <taxon>Eucarida</taxon>
        <taxon>Euphausiacea</taxon>
        <taxon>Euphausiidae</taxon>
        <taxon>Meganyctiphanes</taxon>
    </lineage>
</organism>
<dbReference type="InterPro" id="IPR037120">
    <property type="entry name" value="Haem_peroxidase_sf_animal"/>
</dbReference>
<feature type="region of interest" description="Disordered" evidence="5">
    <location>
        <begin position="44"/>
        <end position="63"/>
    </location>
</feature>
<dbReference type="PANTHER" id="PTHR11475">
    <property type="entry name" value="OXIDASE/PEROXIDASE"/>
    <property type="match status" value="1"/>
</dbReference>
<protein>
    <submittedName>
        <fullName evidence="6">Uncharacterized protein</fullName>
    </submittedName>
</protein>
<evidence type="ECO:0000313" key="6">
    <source>
        <dbReference type="EMBL" id="CAL4068489.1"/>
    </source>
</evidence>
<dbReference type="EMBL" id="CAXKWB010003169">
    <property type="protein sequence ID" value="CAL4068489.1"/>
    <property type="molecule type" value="Genomic_DNA"/>
</dbReference>
<evidence type="ECO:0000256" key="5">
    <source>
        <dbReference type="SAM" id="MobiDB-lite"/>
    </source>
</evidence>
<feature type="non-terminal residue" evidence="6">
    <location>
        <position position="1"/>
    </location>
</feature>
<gene>
    <name evidence="6" type="ORF">MNOR_LOCUS7291</name>
</gene>